<evidence type="ECO:0000313" key="2">
    <source>
        <dbReference type="EMBL" id="KAK9950117.1"/>
    </source>
</evidence>
<accession>A0AAW1YN71</accession>
<dbReference type="EMBL" id="JBEDUW010000001">
    <property type="protein sequence ID" value="KAK9950117.1"/>
    <property type="molecule type" value="Genomic_DNA"/>
</dbReference>
<sequence length="333" mass="36841">MRSTHPSYTRLLTYNHLNRPHISNPKNKTLQELEDPLTMVVVSNRSSIAILLCVRRSPPHGHNILISDLLNGLISDLSRHILHHHRSHVLVLHHRHNTSLHSHWSAWSPPSLPSASASAHSASIACPTPRSRKKIFWSLLRSFADSLFSAICNVRVSLVKDLGVHEISVSSTFAFADVITTPFPPFVAQFQELRLKTVIQTRSSISKRDEFSVLFYPNRTIPLVVIETGWPSSSTYPNEGNANPVYAEMYLKGLGHLNVGRAQEPNSSGAINDDLGAGFNEALHGHATEDEHSSEVDVDASENELDSKECEEPSGSSIADRQQKTQVIPKGGQ</sequence>
<dbReference type="Proteomes" id="UP001457282">
    <property type="component" value="Unassembled WGS sequence"/>
</dbReference>
<reference evidence="2 3" key="1">
    <citation type="journal article" date="2023" name="G3 (Bethesda)">
        <title>A chromosome-length genome assembly and annotation of blackberry (Rubus argutus, cv. 'Hillquist').</title>
        <authorList>
            <person name="Bruna T."/>
            <person name="Aryal R."/>
            <person name="Dudchenko O."/>
            <person name="Sargent D.J."/>
            <person name="Mead D."/>
            <person name="Buti M."/>
            <person name="Cavallini A."/>
            <person name="Hytonen T."/>
            <person name="Andres J."/>
            <person name="Pham M."/>
            <person name="Weisz D."/>
            <person name="Mascagni F."/>
            <person name="Usai G."/>
            <person name="Natali L."/>
            <person name="Bassil N."/>
            <person name="Fernandez G.E."/>
            <person name="Lomsadze A."/>
            <person name="Armour M."/>
            <person name="Olukolu B."/>
            <person name="Poorten T."/>
            <person name="Britton C."/>
            <person name="Davik J."/>
            <person name="Ashrafi H."/>
            <person name="Aiden E.L."/>
            <person name="Borodovsky M."/>
            <person name="Worthington M."/>
        </authorList>
    </citation>
    <scope>NUCLEOTIDE SEQUENCE [LARGE SCALE GENOMIC DNA]</scope>
    <source>
        <strain evidence="2">PI 553951</strain>
    </source>
</reference>
<feature type="compositionally biased region" description="Polar residues" evidence="1">
    <location>
        <begin position="314"/>
        <end position="326"/>
    </location>
</feature>
<gene>
    <name evidence="2" type="ORF">M0R45_005619</name>
</gene>
<organism evidence="2 3">
    <name type="scientific">Rubus argutus</name>
    <name type="common">Southern blackberry</name>
    <dbReference type="NCBI Taxonomy" id="59490"/>
    <lineage>
        <taxon>Eukaryota</taxon>
        <taxon>Viridiplantae</taxon>
        <taxon>Streptophyta</taxon>
        <taxon>Embryophyta</taxon>
        <taxon>Tracheophyta</taxon>
        <taxon>Spermatophyta</taxon>
        <taxon>Magnoliopsida</taxon>
        <taxon>eudicotyledons</taxon>
        <taxon>Gunneridae</taxon>
        <taxon>Pentapetalae</taxon>
        <taxon>rosids</taxon>
        <taxon>fabids</taxon>
        <taxon>Rosales</taxon>
        <taxon>Rosaceae</taxon>
        <taxon>Rosoideae</taxon>
        <taxon>Rosoideae incertae sedis</taxon>
        <taxon>Rubus</taxon>
    </lineage>
</organism>
<proteinExistence type="predicted"/>
<evidence type="ECO:0000256" key="1">
    <source>
        <dbReference type="SAM" id="MobiDB-lite"/>
    </source>
</evidence>
<feature type="region of interest" description="Disordered" evidence="1">
    <location>
        <begin position="287"/>
        <end position="333"/>
    </location>
</feature>
<evidence type="ECO:0000313" key="3">
    <source>
        <dbReference type="Proteomes" id="UP001457282"/>
    </source>
</evidence>
<keyword evidence="3" id="KW-1185">Reference proteome</keyword>
<dbReference type="AlphaFoldDB" id="A0AAW1YN71"/>
<protein>
    <submittedName>
        <fullName evidence="2">Uncharacterized protein</fullName>
    </submittedName>
</protein>
<comment type="caution">
    <text evidence="2">The sequence shown here is derived from an EMBL/GenBank/DDBJ whole genome shotgun (WGS) entry which is preliminary data.</text>
</comment>
<name>A0AAW1YN71_RUBAR</name>